<evidence type="ECO:0000313" key="3">
    <source>
        <dbReference type="Proteomes" id="UP001209885"/>
    </source>
</evidence>
<sequence length="314" mass="36585">MTKEEKLNKILSWYSEVNEEETKYLAKQENFLQVDEIEKLIGEAIPKDIRDFFKKYDGESGNGYGSFFGHSFVSLSEMKNSLDFAKTQVKPEKPKITDPNKSNTLIKRIIQLVVNELPLKKKLGFIKPKWHKVEFKTGPGSMGGPYFYLDKNTSDKEREIVKLSPETRKQISQFTKELHELEIQDYNWDNLEIIAYGDGEHKIDRTFYDFDNTLPLTSTPEGAIKKKYFHIKWIPLISDYGGNYIGIDLDPDENGTKEQVIIFGRDEEDMIVLADSWDEFLDWNLDLIEKKGDNLKNESHLHDIYKQIKVPNDV</sequence>
<feature type="domain" description="Knr4/Smi1-like" evidence="1">
    <location>
        <begin position="28"/>
        <end position="283"/>
    </location>
</feature>
<dbReference type="SMART" id="SM00860">
    <property type="entry name" value="SMI1_KNR4"/>
    <property type="match status" value="1"/>
</dbReference>
<dbReference type="InterPro" id="IPR051873">
    <property type="entry name" value="KNR4/SMI1_regulator"/>
</dbReference>
<keyword evidence="3" id="KW-1185">Reference proteome</keyword>
<reference evidence="2 3" key="1">
    <citation type="submission" date="2022-11" db="EMBL/GenBank/DDBJ databases">
        <title>The characterization of three novel Bacteroidetes species and genomic analysis of their roles in tidal elemental geochemical cycles.</title>
        <authorList>
            <person name="Ma K."/>
        </authorList>
    </citation>
    <scope>NUCLEOTIDE SEQUENCE [LARGE SCALE GENOMIC DNA]</scope>
    <source>
        <strain evidence="2 3">M17</strain>
    </source>
</reference>
<dbReference type="SUPFAM" id="SSF160631">
    <property type="entry name" value="SMI1/KNR4-like"/>
    <property type="match status" value="1"/>
</dbReference>
<protein>
    <submittedName>
        <fullName evidence="2">SMI1/KNR4 family protein</fullName>
    </submittedName>
</protein>
<comment type="caution">
    <text evidence="2">The sequence shown here is derived from an EMBL/GenBank/DDBJ whole genome shotgun (WGS) entry which is preliminary data.</text>
</comment>
<dbReference type="PANTHER" id="PTHR47432">
    <property type="entry name" value="CELL WALL ASSEMBLY REGULATOR SMI1"/>
    <property type="match status" value="1"/>
</dbReference>
<dbReference type="Proteomes" id="UP001209885">
    <property type="component" value="Unassembled WGS sequence"/>
</dbReference>
<evidence type="ECO:0000259" key="1">
    <source>
        <dbReference type="SMART" id="SM00860"/>
    </source>
</evidence>
<accession>A0ABT3RY80</accession>
<dbReference type="InterPro" id="IPR037883">
    <property type="entry name" value="Knr4/Smi1-like_sf"/>
</dbReference>
<dbReference type="InterPro" id="IPR018958">
    <property type="entry name" value="Knr4/Smi1-like_dom"/>
</dbReference>
<dbReference type="RefSeq" id="WP_266058896.1">
    <property type="nucleotide sequence ID" value="NZ_JAPFQN010000019.1"/>
</dbReference>
<dbReference type="PANTHER" id="PTHR47432:SF1">
    <property type="entry name" value="CELL WALL ASSEMBLY REGULATOR SMI1"/>
    <property type="match status" value="1"/>
</dbReference>
<gene>
    <name evidence="2" type="ORF">OO013_19970</name>
</gene>
<dbReference type="Pfam" id="PF09346">
    <property type="entry name" value="SMI1_KNR4"/>
    <property type="match status" value="1"/>
</dbReference>
<organism evidence="2 3">
    <name type="scientific">Mangrovivirga halotolerans</name>
    <dbReference type="NCBI Taxonomy" id="2993936"/>
    <lineage>
        <taxon>Bacteria</taxon>
        <taxon>Pseudomonadati</taxon>
        <taxon>Bacteroidota</taxon>
        <taxon>Cytophagia</taxon>
        <taxon>Cytophagales</taxon>
        <taxon>Mangrovivirgaceae</taxon>
        <taxon>Mangrovivirga</taxon>
    </lineage>
</organism>
<dbReference type="EMBL" id="JAPFQN010000019">
    <property type="protein sequence ID" value="MCX2746167.1"/>
    <property type="molecule type" value="Genomic_DNA"/>
</dbReference>
<evidence type="ECO:0000313" key="2">
    <source>
        <dbReference type="EMBL" id="MCX2746167.1"/>
    </source>
</evidence>
<dbReference type="Gene3D" id="3.40.1580.10">
    <property type="entry name" value="SMI1/KNR4-like"/>
    <property type="match status" value="1"/>
</dbReference>
<proteinExistence type="predicted"/>
<name>A0ABT3RY80_9BACT</name>